<evidence type="ECO:0000313" key="2">
    <source>
        <dbReference type="EMBL" id="GAA0531757.1"/>
    </source>
</evidence>
<accession>A0ABN1D1L0</accession>
<feature type="region of interest" description="Disordered" evidence="1">
    <location>
        <begin position="1"/>
        <end position="26"/>
    </location>
</feature>
<proteinExistence type="predicted"/>
<sequence>MAGRKLRGAGCPDEDASGEQSLDDAHVPGVLVASDLGTGGEQVCGPPCPLVPLGRSPRDVLDMLDTRTYVTAVTALAGSGAAQGW</sequence>
<keyword evidence="3" id="KW-1185">Reference proteome</keyword>
<evidence type="ECO:0000313" key="3">
    <source>
        <dbReference type="Proteomes" id="UP001501576"/>
    </source>
</evidence>
<organism evidence="2 3">
    <name type="scientific">Streptomyces mordarskii</name>
    <dbReference type="NCBI Taxonomy" id="1226758"/>
    <lineage>
        <taxon>Bacteria</taxon>
        <taxon>Bacillati</taxon>
        <taxon>Actinomycetota</taxon>
        <taxon>Actinomycetes</taxon>
        <taxon>Kitasatosporales</taxon>
        <taxon>Streptomycetaceae</taxon>
        <taxon>Streptomyces</taxon>
    </lineage>
</organism>
<name>A0ABN1D1L0_9ACTN</name>
<dbReference type="Proteomes" id="UP001501576">
    <property type="component" value="Unassembled WGS sequence"/>
</dbReference>
<reference evidence="2 3" key="1">
    <citation type="journal article" date="2019" name="Int. J. Syst. Evol. Microbiol.">
        <title>The Global Catalogue of Microorganisms (GCM) 10K type strain sequencing project: providing services to taxonomists for standard genome sequencing and annotation.</title>
        <authorList>
            <consortium name="The Broad Institute Genomics Platform"/>
            <consortium name="The Broad Institute Genome Sequencing Center for Infectious Disease"/>
            <person name="Wu L."/>
            <person name="Ma J."/>
        </authorList>
    </citation>
    <scope>NUCLEOTIDE SEQUENCE [LARGE SCALE GENOMIC DNA]</scope>
    <source>
        <strain evidence="2 3">JCM 5052</strain>
    </source>
</reference>
<evidence type="ECO:0000256" key="1">
    <source>
        <dbReference type="SAM" id="MobiDB-lite"/>
    </source>
</evidence>
<comment type="caution">
    <text evidence="2">The sequence shown here is derived from an EMBL/GenBank/DDBJ whole genome shotgun (WGS) entry which is preliminary data.</text>
</comment>
<dbReference type="EMBL" id="BAAABZ010000025">
    <property type="protein sequence ID" value="GAA0531757.1"/>
    <property type="molecule type" value="Genomic_DNA"/>
</dbReference>
<protein>
    <submittedName>
        <fullName evidence="2">Uncharacterized protein</fullName>
    </submittedName>
</protein>
<gene>
    <name evidence="2" type="ORF">GCM10010390_37490</name>
</gene>